<dbReference type="PANTHER" id="PTHR13165:SF0">
    <property type="entry name" value="SERRATE RNA EFFECTOR MOLECULE HOMOLOG"/>
    <property type="match status" value="1"/>
</dbReference>
<keyword evidence="6" id="KW-1185">Reference proteome</keyword>
<evidence type="ECO:0000256" key="1">
    <source>
        <dbReference type="ARBA" id="ARBA00004123"/>
    </source>
</evidence>
<comment type="subcellular location">
    <subcellularLocation>
        <location evidence="1">Nucleus</location>
    </subcellularLocation>
</comment>
<dbReference type="Ensembl" id="ENSMUNT00000026382.1">
    <property type="protein sequence ID" value="ENSMUNP00000023518.1"/>
    <property type="gene ID" value="ENSMUNG00000019944.1"/>
</dbReference>
<dbReference type="PANTHER" id="PTHR13165">
    <property type="entry name" value="ARSENITE-RESISTANCE PROTEIN 2"/>
    <property type="match status" value="1"/>
</dbReference>
<evidence type="ECO:0000256" key="4">
    <source>
        <dbReference type="SAM" id="MobiDB-lite"/>
    </source>
</evidence>
<protein>
    <submittedName>
        <fullName evidence="5">Uncharacterized protein</fullName>
    </submittedName>
</protein>
<feature type="region of interest" description="Disordered" evidence="4">
    <location>
        <begin position="128"/>
        <end position="159"/>
    </location>
</feature>
<comment type="similarity">
    <text evidence="2">Belongs to the ARS2 family.</text>
</comment>
<reference evidence="5" key="2">
    <citation type="submission" date="2025-08" db="UniProtKB">
        <authorList>
            <consortium name="Ensembl"/>
        </authorList>
    </citation>
    <scope>IDENTIFICATION</scope>
</reference>
<evidence type="ECO:0000313" key="5">
    <source>
        <dbReference type="Ensembl" id="ENSMUNP00000023518.1"/>
    </source>
</evidence>
<dbReference type="InterPro" id="IPR007042">
    <property type="entry name" value="SERRATE/Ars2_C"/>
</dbReference>
<dbReference type="Proteomes" id="UP000694405">
    <property type="component" value="Unassembled WGS sequence"/>
</dbReference>
<evidence type="ECO:0000256" key="2">
    <source>
        <dbReference type="ARBA" id="ARBA00005407"/>
    </source>
</evidence>
<organism evidence="5 6">
    <name type="scientific">Melopsittacus undulatus</name>
    <name type="common">Budgerigar</name>
    <name type="synonym">Psittacus undulatus</name>
    <dbReference type="NCBI Taxonomy" id="13146"/>
    <lineage>
        <taxon>Eukaryota</taxon>
        <taxon>Metazoa</taxon>
        <taxon>Chordata</taxon>
        <taxon>Craniata</taxon>
        <taxon>Vertebrata</taxon>
        <taxon>Euteleostomi</taxon>
        <taxon>Archelosauria</taxon>
        <taxon>Archosauria</taxon>
        <taxon>Dinosauria</taxon>
        <taxon>Saurischia</taxon>
        <taxon>Theropoda</taxon>
        <taxon>Coelurosauria</taxon>
        <taxon>Aves</taxon>
        <taxon>Neognathae</taxon>
        <taxon>Neoaves</taxon>
        <taxon>Telluraves</taxon>
        <taxon>Australaves</taxon>
        <taxon>Psittaciformes</taxon>
        <taxon>Psittaculidae</taxon>
        <taxon>Melopsittacus</taxon>
    </lineage>
</organism>
<dbReference type="GO" id="GO:0031053">
    <property type="term" value="P:primary miRNA processing"/>
    <property type="evidence" value="ECO:0007669"/>
    <property type="project" value="TreeGrafter"/>
</dbReference>
<dbReference type="GO" id="GO:0016604">
    <property type="term" value="C:nuclear body"/>
    <property type="evidence" value="ECO:0007669"/>
    <property type="project" value="TreeGrafter"/>
</dbReference>
<name>A0A8V5GSJ6_MELUD</name>
<evidence type="ECO:0000256" key="3">
    <source>
        <dbReference type="ARBA" id="ARBA00023242"/>
    </source>
</evidence>
<keyword evidence="3" id="KW-0539">Nucleus</keyword>
<reference evidence="5" key="1">
    <citation type="submission" date="2020-03" db="EMBL/GenBank/DDBJ databases">
        <title>Melopsittacus undulatus (budgerigar) genome, bMelUnd1, maternal haplotype with Z.</title>
        <authorList>
            <person name="Gedman G."/>
            <person name="Mountcastle J."/>
            <person name="Haase B."/>
            <person name="Formenti G."/>
            <person name="Wright T."/>
            <person name="Apodaca J."/>
            <person name="Pelan S."/>
            <person name="Chow W."/>
            <person name="Rhie A."/>
            <person name="Howe K."/>
            <person name="Fedrigo O."/>
            <person name="Jarvis E.D."/>
        </authorList>
    </citation>
    <scope>NUCLEOTIDE SEQUENCE [LARGE SCALE GENOMIC DNA]</scope>
</reference>
<sequence length="180" mass="20534">MDGIEWDLWDGMGWDRWDEWDTDGMGWMGWGKDKWLCPLSGKKFKVWDVYGMYGMYRVHMGCMGWDGWDTDGMGWGKDKWLCPLSGKKFKGPEFVRKHIYNKHGDKMGAVRKEVLFFNNFLMDPKRPALPEGKVGPPPRASLAPGLPYPPQTPQGMMPYGQPRPPMLGYGGKGGSMGRVH</sequence>
<accession>A0A8V5GSJ6</accession>
<reference evidence="5" key="3">
    <citation type="submission" date="2025-09" db="UniProtKB">
        <authorList>
            <consortium name="Ensembl"/>
        </authorList>
    </citation>
    <scope>IDENTIFICATION</scope>
</reference>
<dbReference type="Pfam" id="PF04959">
    <property type="entry name" value="ARS2"/>
    <property type="match status" value="1"/>
</dbReference>
<evidence type="ECO:0000313" key="6">
    <source>
        <dbReference type="Proteomes" id="UP000694405"/>
    </source>
</evidence>
<proteinExistence type="inferred from homology"/>
<dbReference type="InterPro" id="IPR039727">
    <property type="entry name" value="SE/Ars2"/>
</dbReference>
<dbReference type="AlphaFoldDB" id="A0A8V5GSJ6"/>